<dbReference type="InterPro" id="IPR002413">
    <property type="entry name" value="V5_allergen-like"/>
</dbReference>
<dbReference type="AlphaFoldDB" id="A0A7M7G6Z5"/>
<comment type="subcellular location">
    <subcellularLocation>
        <location evidence="1">Secreted</location>
    </subcellularLocation>
</comment>
<dbReference type="SMR" id="A0A7M7G6Z5"/>
<evidence type="ECO:0000256" key="1">
    <source>
        <dbReference type="ARBA" id="ARBA00004613"/>
    </source>
</evidence>
<evidence type="ECO:0000313" key="6">
    <source>
        <dbReference type="EnsemblMetazoa" id="XP_001605605"/>
    </source>
</evidence>
<dbReference type="InterPro" id="IPR014044">
    <property type="entry name" value="CAP_dom"/>
</dbReference>
<dbReference type="PRINTS" id="PR00837">
    <property type="entry name" value="V5TPXLIKE"/>
</dbReference>
<dbReference type="InterPro" id="IPR001283">
    <property type="entry name" value="CRISP-related"/>
</dbReference>
<dbReference type="Pfam" id="PF00188">
    <property type="entry name" value="CAP"/>
    <property type="match status" value="1"/>
</dbReference>
<evidence type="ECO:0000256" key="2">
    <source>
        <dbReference type="ARBA" id="ARBA00022525"/>
    </source>
</evidence>
<dbReference type="PROSITE" id="PS01010">
    <property type="entry name" value="CRISP_2"/>
    <property type="match status" value="1"/>
</dbReference>
<keyword evidence="3" id="KW-1015">Disulfide bond</keyword>
<name>A0A7M7G6Z5_NASVI</name>
<keyword evidence="7" id="KW-1185">Reference proteome</keyword>
<dbReference type="PROSITE" id="PS01009">
    <property type="entry name" value="CRISP_1"/>
    <property type="match status" value="1"/>
</dbReference>
<dbReference type="PANTHER" id="PTHR10334">
    <property type="entry name" value="CYSTEINE-RICH SECRETORY PROTEIN-RELATED"/>
    <property type="match status" value="1"/>
</dbReference>
<organism evidence="6 7">
    <name type="scientific">Nasonia vitripennis</name>
    <name type="common">Parasitic wasp</name>
    <dbReference type="NCBI Taxonomy" id="7425"/>
    <lineage>
        <taxon>Eukaryota</taxon>
        <taxon>Metazoa</taxon>
        <taxon>Ecdysozoa</taxon>
        <taxon>Arthropoda</taxon>
        <taxon>Hexapoda</taxon>
        <taxon>Insecta</taxon>
        <taxon>Pterygota</taxon>
        <taxon>Neoptera</taxon>
        <taxon>Endopterygota</taxon>
        <taxon>Hymenoptera</taxon>
        <taxon>Apocrita</taxon>
        <taxon>Proctotrupomorpha</taxon>
        <taxon>Chalcidoidea</taxon>
        <taxon>Pteromalidae</taxon>
        <taxon>Pteromalinae</taxon>
        <taxon>Nasonia</taxon>
    </lineage>
</organism>
<evidence type="ECO:0000313" key="7">
    <source>
        <dbReference type="Proteomes" id="UP000002358"/>
    </source>
</evidence>
<keyword evidence="4" id="KW-0732">Signal</keyword>
<dbReference type="EnsemblMetazoa" id="XM_001605555">
    <property type="protein sequence ID" value="XP_001605605"/>
    <property type="gene ID" value="LOC100122003"/>
</dbReference>
<dbReference type="SUPFAM" id="SSF55797">
    <property type="entry name" value="PR-1-like"/>
    <property type="match status" value="1"/>
</dbReference>
<gene>
    <name evidence="6" type="primary">100122003</name>
</gene>
<evidence type="ECO:0000256" key="4">
    <source>
        <dbReference type="SAM" id="SignalP"/>
    </source>
</evidence>
<dbReference type="CDD" id="cd05380">
    <property type="entry name" value="CAP_euk"/>
    <property type="match status" value="1"/>
</dbReference>
<feature type="domain" description="SCP" evidence="5">
    <location>
        <begin position="45"/>
        <end position="201"/>
    </location>
</feature>
<dbReference type="GO" id="GO:0005576">
    <property type="term" value="C:extracellular region"/>
    <property type="evidence" value="ECO:0007669"/>
    <property type="project" value="UniProtKB-SubCell"/>
</dbReference>
<keyword evidence="2" id="KW-0964">Secreted</keyword>
<dbReference type="SMART" id="SM00198">
    <property type="entry name" value="SCP"/>
    <property type="match status" value="1"/>
</dbReference>
<dbReference type="Gene3D" id="3.40.33.10">
    <property type="entry name" value="CAP"/>
    <property type="match status" value="1"/>
</dbReference>
<dbReference type="InterPro" id="IPR018244">
    <property type="entry name" value="Allrgn_V5/Tpx1_CS"/>
</dbReference>
<proteinExistence type="predicted"/>
<reference evidence="6" key="1">
    <citation type="submission" date="2021-01" db="UniProtKB">
        <authorList>
            <consortium name="EnsemblMetazoa"/>
        </authorList>
    </citation>
    <scope>IDENTIFICATION</scope>
</reference>
<dbReference type="OrthoDB" id="43654at2759"/>
<dbReference type="OMA" id="MREMYWD"/>
<feature type="chain" id="PRO_5029560262" description="SCP domain-containing protein" evidence="4">
    <location>
        <begin position="28"/>
        <end position="299"/>
    </location>
</feature>
<feature type="signal peptide" evidence="4">
    <location>
        <begin position="1"/>
        <end position="27"/>
    </location>
</feature>
<dbReference type="InterPro" id="IPR035940">
    <property type="entry name" value="CAP_sf"/>
</dbReference>
<evidence type="ECO:0000256" key="3">
    <source>
        <dbReference type="ARBA" id="ARBA00023157"/>
    </source>
</evidence>
<dbReference type="Proteomes" id="UP000002358">
    <property type="component" value="Chromosome 3"/>
</dbReference>
<accession>A0A7M7G6Z5</accession>
<sequence>MTAGRVAKLLLIAGFLLIGSGVRTADAKKGCARYEVIESGELPCEIKQEIVEVHNKYRQKVAKGLVKGQPRASNMREMYWDDELAKGAQDWANHCEFEHNLGHERKVARFDVGQNLGISRSIGRRDNEMRAEFSKHIKTWFDENEQFKFAPISGAGGTGHYTQVIWADTYLVGCGYVRYKEGATMSQFYVCNYGPAGNMLMKQPYDVGKQKCGNELVKSKTYLGLCAMREPPSFQCSSKGKSARRLLSGRKKKSHASKKCKGSECFARRAMSTFETVEVNDTDSNLKKVYNLITINVFH</sequence>
<evidence type="ECO:0000259" key="5">
    <source>
        <dbReference type="SMART" id="SM00198"/>
    </source>
</evidence>
<dbReference type="PRINTS" id="PR00838">
    <property type="entry name" value="V5ALLERGEN"/>
</dbReference>
<protein>
    <recommendedName>
        <fullName evidence="5">SCP domain-containing protein</fullName>
    </recommendedName>
</protein>
<dbReference type="InParanoid" id="A0A7M7G6Z5"/>
<dbReference type="KEGG" id="nvi:100122003"/>